<reference evidence="9" key="1">
    <citation type="submission" date="2015-07" db="EMBL/GenBank/DDBJ databases">
        <title>Genome Of Nitrogen-Fixing Cyanobacterium Nostoc piscinale CENA21 From Solimoes/Amazon River Floodplain Sediments And Comparative Genomics To Uncover Biosynthetic Natural Products Potential.</title>
        <authorList>
            <person name="Leao T.F."/>
            <person name="Leao P.N."/>
            <person name="Guimaraes P.I."/>
            <person name="de Melo A.G.C."/>
            <person name="Ramos R.T.J."/>
            <person name="Silva A."/>
            <person name="Fiore M.F."/>
            <person name="Schneider M.P.C."/>
        </authorList>
    </citation>
    <scope>NUCLEOTIDE SEQUENCE [LARGE SCALE GENOMIC DNA]</scope>
    <source>
        <strain evidence="9">CENA21</strain>
    </source>
</reference>
<keyword evidence="4 6" id="KW-1133">Transmembrane helix</keyword>
<organism evidence="8 9">
    <name type="scientific">Nostoc piscinale CENA21</name>
    <dbReference type="NCBI Taxonomy" id="224013"/>
    <lineage>
        <taxon>Bacteria</taxon>
        <taxon>Bacillati</taxon>
        <taxon>Cyanobacteriota</taxon>
        <taxon>Cyanophyceae</taxon>
        <taxon>Nostocales</taxon>
        <taxon>Nostocaceae</taxon>
        <taxon>Nostoc</taxon>
    </lineage>
</organism>
<gene>
    <name evidence="8" type="ORF">ACX27_23940</name>
</gene>
<dbReference type="InterPro" id="IPR007895">
    <property type="entry name" value="MASE1"/>
</dbReference>
<name>A0A0M3V6C5_9NOSO</name>
<keyword evidence="9" id="KW-1185">Reference proteome</keyword>
<proteinExistence type="predicted"/>
<dbReference type="Proteomes" id="UP000062645">
    <property type="component" value="Chromosome"/>
</dbReference>
<dbReference type="Pfam" id="PF05231">
    <property type="entry name" value="MASE1"/>
    <property type="match status" value="1"/>
</dbReference>
<feature type="transmembrane region" description="Helical" evidence="6">
    <location>
        <begin position="87"/>
        <end position="107"/>
    </location>
</feature>
<dbReference type="EMBL" id="CP012036">
    <property type="protein sequence ID" value="ALF55187.1"/>
    <property type="molecule type" value="Genomic_DNA"/>
</dbReference>
<keyword evidence="3 6" id="KW-0812">Transmembrane</keyword>
<dbReference type="PATRIC" id="fig|224013.5.peg.5748"/>
<keyword evidence="2" id="KW-1003">Cell membrane</keyword>
<sequence>MQSNTIKPQFLVKLDRPFILAALIIPLIHIGLGYVGLSMTFVGGASAFWPSLGVFVAAMLLIGYRVWPILFVSDFIVSYIIYFKSNLLISSIIPAVNLITPFIATFFNSAIY</sequence>
<evidence type="ECO:0000256" key="2">
    <source>
        <dbReference type="ARBA" id="ARBA00022475"/>
    </source>
</evidence>
<dbReference type="GO" id="GO:0005886">
    <property type="term" value="C:plasma membrane"/>
    <property type="evidence" value="ECO:0007669"/>
    <property type="project" value="UniProtKB-SubCell"/>
</dbReference>
<dbReference type="AlphaFoldDB" id="A0A0M3V6C5"/>
<reference evidence="8 9" key="2">
    <citation type="journal article" date="2016" name="Genome Announc.">
        <title>Draft Genome Sequence of the N2-Fixing Cyanobacterium Nostoc piscinale CENA21, Isolated from the Brazilian Amazon Floodplain.</title>
        <authorList>
            <person name="Leao T."/>
            <person name="Guimaraes P.I."/>
            <person name="de Melo A.G."/>
            <person name="Ramos R.T."/>
            <person name="Leao P.N."/>
            <person name="Silva A."/>
            <person name="Fiore M.F."/>
            <person name="Schneider M.P."/>
        </authorList>
    </citation>
    <scope>NUCLEOTIDE SEQUENCE [LARGE SCALE GENOMIC DNA]</scope>
    <source>
        <strain evidence="8 9">CENA21</strain>
    </source>
</reference>
<feature type="transmembrane region" description="Helical" evidence="6">
    <location>
        <begin position="20"/>
        <end position="41"/>
    </location>
</feature>
<evidence type="ECO:0000256" key="1">
    <source>
        <dbReference type="ARBA" id="ARBA00004651"/>
    </source>
</evidence>
<evidence type="ECO:0000256" key="4">
    <source>
        <dbReference type="ARBA" id="ARBA00022989"/>
    </source>
</evidence>
<dbReference type="RefSeq" id="WP_083468820.1">
    <property type="nucleotide sequence ID" value="NZ_CP012036.1"/>
</dbReference>
<dbReference type="KEGG" id="npz:ACX27_23940"/>
<comment type="subcellular location">
    <subcellularLocation>
        <location evidence="1">Cell membrane</location>
        <topology evidence="1">Multi-pass membrane protein</topology>
    </subcellularLocation>
</comment>
<evidence type="ECO:0000313" key="9">
    <source>
        <dbReference type="Proteomes" id="UP000062645"/>
    </source>
</evidence>
<evidence type="ECO:0000313" key="8">
    <source>
        <dbReference type="EMBL" id="ALF55187.1"/>
    </source>
</evidence>
<keyword evidence="5 6" id="KW-0472">Membrane</keyword>
<evidence type="ECO:0000256" key="6">
    <source>
        <dbReference type="SAM" id="Phobius"/>
    </source>
</evidence>
<feature type="transmembrane region" description="Helical" evidence="6">
    <location>
        <begin position="47"/>
        <end position="67"/>
    </location>
</feature>
<feature type="domain" description="MASE1" evidence="7">
    <location>
        <begin position="23"/>
        <end position="104"/>
    </location>
</feature>
<evidence type="ECO:0000256" key="3">
    <source>
        <dbReference type="ARBA" id="ARBA00022692"/>
    </source>
</evidence>
<protein>
    <recommendedName>
        <fullName evidence="7">MASE1 domain-containing protein</fullName>
    </recommendedName>
</protein>
<accession>A0A0M3V6C5</accession>
<evidence type="ECO:0000259" key="7">
    <source>
        <dbReference type="Pfam" id="PF05231"/>
    </source>
</evidence>
<evidence type="ECO:0000256" key="5">
    <source>
        <dbReference type="ARBA" id="ARBA00023136"/>
    </source>
</evidence>
<dbReference type="OrthoDB" id="9802500at2"/>